<sequence>MPPVPSFRYLIVHFFGGSVDLAGVVEVTFCQLEHKPEFISSMPFCFAASRQEALGEVRLS</sequence>
<accession>A0A4Q2VZ38</accession>
<name>A0A4Q2VZ38_FUSOX</name>
<evidence type="ECO:0000313" key="1">
    <source>
        <dbReference type="EMBL" id="RYC92352.1"/>
    </source>
</evidence>
<dbReference type="EMBL" id="MQTW01000025">
    <property type="protein sequence ID" value="RYC92352.1"/>
    <property type="molecule type" value="Genomic_DNA"/>
</dbReference>
<dbReference type="Proteomes" id="UP000290540">
    <property type="component" value="Unassembled WGS sequence"/>
</dbReference>
<evidence type="ECO:0000313" key="2">
    <source>
        <dbReference type="Proteomes" id="UP000290540"/>
    </source>
</evidence>
<reference evidence="1 2" key="1">
    <citation type="submission" date="2016-12" db="EMBL/GenBank/DDBJ databases">
        <title>Draft genome sequence of Fusarium oxysporum causing rot on Narcissus.</title>
        <authorList>
            <person name="Armitage A.D."/>
            <person name="Taylor A."/>
            <person name="Clarkson J.P."/>
            <person name="Harrison R.J."/>
            <person name="Jackson A.C."/>
        </authorList>
    </citation>
    <scope>NUCLEOTIDE SEQUENCE [LARGE SCALE GENOMIC DNA]</scope>
    <source>
        <strain evidence="1 2">N139</strain>
    </source>
</reference>
<gene>
    <name evidence="1" type="ORF">BFJ63_vAg4718</name>
</gene>
<comment type="caution">
    <text evidence="1">The sequence shown here is derived from an EMBL/GenBank/DDBJ whole genome shotgun (WGS) entry which is preliminary data.</text>
</comment>
<protein>
    <submittedName>
        <fullName evidence="1">Uncharacterized protein</fullName>
    </submittedName>
</protein>
<organism evidence="1 2">
    <name type="scientific">Fusarium oxysporum f. sp. narcissi</name>
    <dbReference type="NCBI Taxonomy" id="451672"/>
    <lineage>
        <taxon>Eukaryota</taxon>
        <taxon>Fungi</taxon>
        <taxon>Dikarya</taxon>
        <taxon>Ascomycota</taxon>
        <taxon>Pezizomycotina</taxon>
        <taxon>Sordariomycetes</taxon>
        <taxon>Hypocreomycetidae</taxon>
        <taxon>Hypocreales</taxon>
        <taxon>Nectriaceae</taxon>
        <taxon>Fusarium</taxon>
        <taxon>Fusarium oxysporum species complex</taxon>
    </lineage>
</organism>
<dbReference type="AlphaFoldDB" id="A0A4Q2VZ38"/>
<proteinExistence type="predicted"/>